<reference evidence="4 5" key="1">
    <citation type="submission" date="2018-11" db="EMBL/GenBank/DDBJ databases">
        <title>Sequencing the genomes of 1000 actinobacteria strains.</title>
        <authorList>
            <person name="Klenk H.-P."/>
        </authorList>
    </citation>
    <scope>NUCLEOTIDE SEQUENCE [LARGE SCALE GENOMIC DNA]</scope>
    <source>
        <strain evidence="4 5">DSM 44254</strain>
    </source>
</reference>
<comment type="similarity">
    <text evidence="1">Belongs to the thioesterase PaaI family.</text>
</comment>
<dbReference type="NCBIfam" id="TIGR00369">
    <property type="entry name" value="unchar_dom_1"/>
    <property type="match status" value="1"/>
</dbReference>
<dbReference type="PANTHER" id="PTHR21660:SF1">
    <property type="entry name" value="ACYL-COENZYME A THIOESTERASE 13"/>
    <property type="match status" value="1"/>
</dbReference>
<dbReference type="InterPro" id="IPR003736">
    <property type="entry name" value="PAAI_dom"/>
</dbReference>
<name>A0A3N1CPZ4_9ACTN</name>
<keyword evidence="5" id="KW-1185">Reference proteome</keyword>
<keyword evidence="2" id="KW-0378">Hydrolase</keyword>
<evidence type="ECO:0000313" key="5">
    <source>
        <dbReference type="Proteomes" id="UP000272400"/>
    </source>
</evidence>
<dbReference type="GO" id="GO:0047617">
    <property type="term" value="F:fatty acyl-CoA hydrolase activity"/>
    <property type="evidence" value="ECO:0007669"/>
    <property type="project" value="InterPro"/>
</dbReference>
<dbReference type="PANTHER" id="PTHR21660">
    <property type="entry name" value="THIOESTERASE SUPERFAMILY MEMBER-RELATED"/>
    <property type="match status" value="1"/>
</dbReference>
<protein>
    <submittedName>
        <fullName evidence="4">Uncharacterized protein (TIGR00369 family)</fullName>
    </submittedName>
</protein>
<dbReference type="SUPFAM" id="SSF54637">
    <property type="entry name" value="Thioesterase/thiol ester dehydrase-isomerase"/>
    <property type="match status" value="1"/>
</dbReference>
<dbReference type="Gene3D" id="3.10.129.10">
    <property type="entry name" value="Hotdog Thioesterase"/>
    <property type="match status" value="1"/>
</dbReference>
<comment type="caution">
    <text evidence="4">The sequence shown here is derived from an EMBL/GenBank/DDBJ whole genome shotgun (WGS) entry which is preliminary data.</text>
</comment>
<organism evidence="4 5">
    <name type="scientific">Actinocorallia herbida</name>
    <dbReference type="NCBI Taxonomy" id="58109"/>
    <lineage>
        <taxon>Bacteria</taxon>
        <taxon>Bacillati</taxon>
        <taxon>Actinomycetota</taxon>
        <taxon>Actinomycetes</taxon>
        <taxon>Streptosporangiales</taxon>
        <taxon>Thermomonosporaceae</taxon>
        <taxon>Actinocorallia</taxon>
    </lineage>
</organism>
<dbReference type="InterPro" id="IPR039298">
    <property type="entry name" value="ACOT13"/>
</dbReference>
<dbReference type="Pfam" id="PF03061">
    <property type="entry name" value="4HBT"/>
    <property type="match status" value="1"/>
</dbReference>
<accession>A0A3N1CPZ4</accession>
<evidence type="ECO:0000256" key="2">
    <source>
        <dbReference type="ARBA" id="ARBA00022801"/>
    </source>
</evidence>
<feature type="domain" description="Thioesterase" evidence="3">
    <location>
        <begin position="62"/>
        <end position="139"/>
    </location>
</feature>
<dbReference type="Proteomes" id="UP000272400">
    <property type="component" value="Unassembled WGS sequence"/>
</dbReference>
<dbReference type="RefSeq" id="WP_123662299.1">
    <property type="nucleotide sequence ID" value="NZ_RJKE01000001.1"/>
</dbReference>
<dbReference type="OrthoDB" id="9813282at2"/>
<gene>
    <name evidence="4" type="ORF">EDD29_0760</name>
</gene>
<dbReference type="EMBL" id="RJKE01000001">
    <property type="protein sequence ID" value="ROO83265.1"/>
    <property type="molecule type" value="Genomic_DNA"/>
</dbReference>
<sequence length="162" mass="16947">MPNEFELWKTLSGAEVLRALADGRIGRGLGGVSEYVGDRVLEADPGRVVLGWTPEEKLCNPGGTAHGGFIALVLDNAVGLAAASLGERFVPQLTLNLNVDYLRTVEKGVPYRVIGTVTHHGRRRTVCAARLVDPDGALAASATASTTPNKAFERGLEGAAGA</sequence>
<dbReference type="AlphaFoldDB" id="A0A3N1CPZ4"/>
<dbReference type="CDD" id="cd03443">
    <property type="entry name" value="PaaI_thioesterase"/>
    <property type="match status" value="1"/>
</dbReference>
<dbReference type="InterPro" id="IPR029069">
    <property type="entry name" value="HotDog_dom_sf"/>
</dbReference>
<evidence type="ECO:0000313" key="4">
    <source>
        <dbReference type="EMBL" id="ROO83265.1"/>
    </source>
</evidence>
<proteinExistence type="inferred from homology"/>
<dbReference type="InterPro" id="IPR006683">
    <property type="entry name" value="Thioestr_dom"/>
</dbReference>
<evidence type="ECO:0000259" key="3">
    <source>
        <dbReference type="Pfam" id="PF03061"/>
    </source>
</evidence>
<evidence type="ECO:0000256" key="1">
    <source>
        <dbReference type="ARBA" id="ARBA00008324"/>
    </source>
</evidence>